<dbReference type="InterPro" id="IPR027417">
    <property type="entry name" value="P-loop_NTPase"/>
</dbReference>
<keyword evidence="1" id="KW-0645">Protease</keyword>
<dbReference type="PANTHER" id="PTHR23076:SF58">
    <property type="entry name" value="INACTIVE ATP-DEPENDENT ZINC METALLOPROTEASE FTSHI 5, CHLOROPLASTIC-RELATED"/>
    <property type="match status" value="1"/>
</dbReference>
<organism evidence="1 2">
    <name type="scientific">Vitis vinifera</name>
    <name type="common">Grape</name>
    <dbReference type="NCBI Taxonomy" id="29760"/>
    <lineage>
        <taxon>Eukaryota</taxon>
        <taxon>Viridiplantae</taxon>
        <taxon>Streptophyta</taxon>
        <taxon>Embryophyta</taxon>
        <taxon>Tracheophyta</taxon>
        <taxon>Spermatophyta</taxon>
        <taxon>Magnoliopsida</taxon>
        <taxon>eudicotyledons</taxon>
        <taxon>Gunneridae</taxon>
        <taxon>Pentapetalae</taxon>
        <taxon>rosids</taxon>
        <taxon>Vitales</taxon>
        <taxon>Vitaceae</taxon>
        <taxon>Viteae</taxon>
        <taxon>Vitis</taxon>
    </lineage>
</organism>
<dbReference type="GO" id="GO:0008237">
    <property type="term" value="F:metallopeptidase activity"/>
    <property type="evidence" value="ECO:0007669"/>
    <property type="project" value="UniProtKB-KW"/>
</dbReference>
<dbReference type="SUPFAM" id="SSF52540">
    <property type="entry name" value="P-loop containing nucleoside triphosphate hydrolases"/>
    <property type="match status" value="1"/>
</dbReference>
<dbReference type="PANTHER" id="PTHR23076">
    <property type="entry name" value="METALLOPROTEASE M41 FTSH"/>
    <property type="match status" value="1"/>
</dbReference>
<dbReference type="GO" id="GO:0006508">
    <property type="term" value="P:proteolysis"/>
    <property type="evidence" value="ECO:0007669"/>
    <property type="project" value="UniProtKB-KW"/>
</dbReference>
<dbReference type="Proteomes" id="UP000288805">
    <property type="component" value="Unassembled WGS sequence"/>
</dbReference>
<accession>A0A438IGX3</accession>
<reference evidence="1 2" key="1">
    <citation type="journal article" date="2018" name="PLoS Genet.">
        <title>Population sequencing reveals clonal diversity and ancestral inbreeding in the grapevine cultivar Chardonnay.</title>
        <authorList>
            <person name="Roach M.J."/>
            <person name="Johnson D.L."/>
            <person name="Bohlmann J."/>
            <person name="van Vuuren H.J."/>
            <person name="Jones S.J."/>
            <person name="Pretorius I.S."/>
            <person name="Schmidt S.A."/>
            <person name="Borneman A.R."/>
        </authorList>
    </citation>
    <scope>NUCLEOTIDE SEQUENCE [LARGE SCALE GENOMIC DNA]</scope>
    <source>
        <strain evidence="2">cv. Chardonnay</strain>
        <tissue evidence="1">Leaf</tissue>
    </source>
</reference>
<protein>
    <submittedName>
        <fullName evidence="1">Putative inactive ATP-dependent zinc metalloprotease FTSHI 5, chloroplastic</fullName>
    </submittedName>
</protein>
<evidence type="ECO:0000313" key="2">
    <source>
        <dbReference type="Proteomes" id="UP000288805"/>
    </source>
</evidence>
<keyword evidence="1" id="KW-0378">Hydrolase</keyword>
<name>A0A438IGX3_VITVI</name>
<evidence type="ECO:0000313" key="1">
    <source>
        <dbReference type="EMBL" id="RVW95988.1"/>
    </source>
</evidence>
<gene>
    <name evidence="1" type="primary">FTSHI5_11</name>
    <name evidence="1" type="ORF">CK203_027681</name>
</gene>
<keyword evidence="1" id="KW-0482">Metalloprotease</keyword>
<dbReference type="EMBL" id="QGNW01000110">
    <property type="protein sequence ID" value="RVW95988.1"/>
    <property type="molecule type" value="Genomic_DNA"/>
</dbReference>
<dbReference type="AlphaFoldDB" id="A0A438IGX3"/>
<proteinExistence type="predicted"/>
<sequence length="251" mass="28462">MSSQAVWAIAQYSLDLVTTFCFLFLQATRDAWSQVQFLALGILGLPKVGCDACGKASWGLETMGLKGLAMHFSICFFDASGSGHLLLPDFWQAQYWLPLPGCHFQPVLFLEPMFPLLPLKIVQAYVLSLLRSTFSEMFEKQDGVVLMATTRNLKQIDQALQRPGRMDRIFYLQQPTQTEREKILRIAAKETMDDELIDYVDWGKVAEKTALLRPVELKLVPVALEGSAFRSKFLDVDELMSYCSWFAVRNS</sequence>
<comment type="caution">
    <text evidence="1">The sequence shown here is derived from an EMBL/GenBank/DDBJ whole genome shotgun (WGS) entry which is preliminary data.</text>
</comment>
<dbReference type="Gene3D" id="1.10.8.60">
    <property type="match status" value="1"/>
</dbReference>
<dbReference type="Gene3D" id="3.40.50.300">
    <property type="entry name" value="P-loop containing nucleotide triphosphate hydrolases"/>
    <property type="match status" value="1"/>
</dbReference>